<evidence type="ECO:0000256" key="7">
    <source>
        <dbReference type="SAM" id="SignalP"/>
    </source>
</evidence>
<dbReference type="InterPro" id="IPR037185">
    <property type="entry name" value="EmrE-like"/>
</dbReference>
<evidence type="ECO:0000313" key="9">
    <source>
        <dbReference type="EMBL" id="MBS8259980.1"/>
    </source>
</evidence>
<dbReference type="PANTHER" id="PTHR22911">
    <property type="entry name" value="ACYL-MALONYL CONDENSING ENZYME-RELATED"/>
    <property type="match status" value="1"/>
</dbReference>
<evidence type="ECO:0000256" key="2">
    <source>
        <dbReference type="ARBA" id="ARBA00009853"/>
    </source>
</evidence>
<sequence>MTGLNGLRMPLMAAGLMVAAGASFAAVNVAIQTATMKLGMPSSSVVFWQYAAALACALPWLVRRGLSGLATKQPGLHLLRVALAVAGVQLWGAGLASVPIWQAIALVMTSPFFVIIGAWLLLGERIGFARWAATLLGFAGAMIILEPWSDRFQLAALLPLGAAAFWAGASLLTKKLTAFEPADTVTIYLLLLLTPVNFGLALAEGFVIPQGIGIAAIAAAGVLTVVANYCLTLAYSRSDAAFIQPFDHLKLPLNVFFGWLAFQYAPSGPFWLGALTIVGASLYVMHDEKSRGPQRQTDTEEARA</sequence>
<evidence type="ECO:0000256" key="3">
    <source>
        <dbReference type="ARBA" id="ARBA00022692"/>
    </source>
</evidence>
<keyword evidence="5 6" id="KW-0472">Membrane</keyword>
<name>A0A944CB19_9HYPH</name>
<feature type="transmembrane region" description="Helical" evidence="6">
    <location>
        <begin position="74"/>
        <end position="94"/>
    </location>
</feature>
<feature type="transmembrane region" description="Helical" evidence="6">
    <location>
        <begin position="214"/>
        <end position="236"/>
    </location>
</feature>
<dbReference type="AlphaFoldDB" id="A0A944CB19"/>
<feature type="domain" description="EamA" evidence="8">
    <location>
        <begin position="155"/>
        <end position="283"/>
    </location>
</feature>
<feature type="chain" id="PRO_5037001488" evidence="7">
    <location>
        <begin position="26"/>
        <end position="304"/>
    </location>
</feature>
<reference evidence="9" key="1">
    <citation type="submission" date="2018-08" db="EMBL/GenBank/DDBJ databases">
        <authorList>
            <person name="Jin W."/>
            <person name="Wang H."/>
            <person name="Yang Y."/>
            <person name="Li M."/>
            <person name="Liu J."/>
        </authorList>
    </citation>
    <scope>NUCLEOTIDE SEQUENCE</scope>
    <source>
        <strain evidence="9">AESS21</strain>
    </source>
</reference>
<feature type="transmembrane region" description="Helical" evidence="6">
    <location>
        <begin position="185"/>
        <end position="208"/>
    </location>
</feature>
<gene>
    <name evidence="9" type="ORF">DYI23_07095</name>
</gene>
<protein>
    <submittedName>
        <fullName evidence="9">DMT family transporter</fullName>
    </submittedName>
</protein>
<comment type="caution">
    <text evidence="9">The sequence shown here is derived from an EMBL/GenBank/DDBJ whole genome shotgun (WGS) entry which is preliminary data.</text>
</comment>
<feature type="transmembrane region" description="Helical" evidence="6">
    <location>
        <begin position="154"/>
        <end position="173"/>
    </location>
</feature>
<evidence type="ECO:0000256" key="1">
    <source>
        <dbReference type="ARBA" id="ARBA00004141"/>
    </source>
</evidence>
<feature type="transmembrane region" description="Helical" evidence="6">
    <location>
        <begin position="100"/>
        <end position="121"/>
    </location>
</feature>
<comment type="subcellular location">
    <subcellularLocation>
        <location evidence="1">Membrane</location>
        <topology evidence="1">Multi-pass membrane protein</topology>
    </subcellularLocation>
</comment>
<dbReference type="RefSeq" id="WP_213215528.1">
    <property type="nucleotide sequence ID" value="NZ_QTKU01000001.1"/>
</dbReference>
<evidence type="ECO:0000256" key="6">
    <source>
        <dbReference type="SAM" id="Phobius"/>
    </source>
</evidence>
<organism evidence="9 10">
    <name type="scientific">Roseibium polysiphoniae</name>
    <dbReference type="NCBI Taxonomy" id="2571221"/>
    <lineage>
        <taxon>Bacteria</taxon>
        <taxon>Pseudomonadati</taxon>
        <taxon>Pseudomonadota</taxon>
        <taxon>Alphaproteobacteria</taxon>
        <taxon>Hyphomicrobiales</taxon>
        <taxon>Stappiaceae</taxon>
        <taxon>Roseibium</taxon>
    </lineage>
</organism>
<keyword evidence="4 6" id="KW-1133">Transmembrane helix</keyword>
<feature type="domain" description="EamA" evidence="8">
    <location>
        <begin position="15"/>
        <end position="145"/>
    </location>
</feature>
<dbReference type="EMBL" id="QTKU01000001">
    <property type="protein sequence ID" value="MBS8259980.1"/>
    <property type="molecule type" value="Genomic_DNA"/>
</dbReference>
<keyword evidence="7" id="KW-0732">Signal</keyword>
<dbReference type="InterPro" id="IPR000620">
    <property type="entry name" value="EamA_dom"/>
</dbReference>
<dbReference type="Proteomes" id="UP000705379">
    <property type="component" value="Unassembled WGS sequence"/>
</dbReference>
<dbReference type="GO" id="GO:0016020">
    <property type="term" value="C:membrane"/>
    <property type="evidence" value="ECO:0007669"/>
    <property type="project" value="UniProtKB-SubCell"/>
</dbReference>
<evidence type="ECO:0000256" key="4">
    <source>
        <dbReference type="ARBA" id="ARBA00022989"/>
    </source>
</evidence>
<feature type="transmembrane region" description="Helical" evidence="6">
    <location>
        <begin position="45"/>
        <end position="62"/>
    </location>
</feature>
<feature type="signal peptide" evidence="7">
    <location>
        <begin position="1"/>
        <end position="25"/>
    </location>
</feature>
<dbReference type="SUPFAM" id="SSF103481">
    <property type="entry name" value="Multidrug resistance efflux transporter EmrE"/>
    <property type="match status" value="2"/>
</dbReference>
<proteinExistence type="inferred from homology"/>
<dbReference type="PANTHER" id="PTHR22911:SF6">
    <property type="entry name" value="SOLUTE CARRIER FAMILY 35 MEMBER G1"/>
    <property type="match status" value="1"/>
</dbReference>
<accession>A0A944CB19</accession>
<evidence type="ECO:0000256" key="5">
    <source>
        <dbReference type="ARBA" id="ARBA00023136"/>
    </source>
</evidence>
<feature type="transmembrane region" description="Helical" evidence="6">
    <location>
        <begin position="128"/>
        <end position="148"/>
    </location>
</feature>
<dbReference type="Pfam" id="PF00892">
    <property type="entry name" value="EamA"/>
    <property type="match status" value="2"/>
</dbReference>
<reference evidence="9" key="2">
    <citation type="journal article" date="2021" name="Microorganisms">
        <title>Bacterial Dimethylsulfoniopropionate Biosynthesis in the East China Sea.</title>
        <authorList>
            <person name="Liu J."/>
            <person name="Zhang Y."/>
            <person name="Liu J."/>
            <person name="Zhong H."/>
            <person name="Williams B.T."/>
            <person name="Zheng Y."/>
            <person name="Curson A.R.J."/>
            <person name="Sun C."/>
            <person name="Sun H."/>
            <person name="Song D."/>
            <person name="Wagner Mackenzie B."/>
            <person name="Bermejo Martinez A."/>
            <person name="Todd J.D."/>
            <person name="Zhang X.H."/>
        </authorList>
    </citation>
    <scope>NUCLEOTIDE SEQUENCE</scope>
    <source>
        <strain evidence="9">AESS21</strain>
    </source>
</reference>
<evidence type="ECO:0000259" key="8">
    <source>
        <dbReference type="Pfam" id="PF00892"/>
    </source>
</evidence>
<evidence type="ECO:0000313" key="10">
    <source>
        <dbReference type="Proteomes" id="UP000705379"/>
    </source>
</evidence>
<keyword evidence="3 6" id="KW-0812">Transmembrane</keyword>
<comment type="similarity">
    <text evidence="2">Belongs to the drug/metabolite transporter (DMT) superfamily. 10 TMS drug/metabolite exporter (DME) (TC 2.A.7.3) family.</text>
</comment>